<evidence type="ECO:0000313" key="2">
    <source>
        <dbReference type="EMBL" id="TRM69549.1"/>
    </source>
</evidence>
<dbReference type="EMBL" id="VDMD01000001">
    <property type="protein sequence ID" value="TRM69549.1"/>
    <property type="molecule type" value="Genomic_DNA"/>
</dbReference>
<evidence type="ECO:0000313" key="3">
    <source>
        <dbReference type="Proteomes" id="UP000320762"/>
    </source>
</evidence>
<reference evidence="2 3" key="1">
    <citation type="journal article" date="2019" name="New Phytol.">
        <title>Comparative genomics reveals unique wood-decay strategies and fruiting body development in the Schizophyllaceae.</title>
        <authorList>
            <person name="Almasi E."/>
            <person name="Sahu N."/>
            <person name="Krizsan K."/>
            <person name="Balint B."/>
            <person name="Kovacs G.M."/>
            <person name="Kiss B."/>
            <person name="Cseklye J."/>
            <person name="Drula E."/>
            <person name="Henrissat B."/>
            <person name="Nagy I."/>
            <person name="Chovatia M."/>
            <person name="Adam C."/>
            <person name="LaButti K."/>
            <person name="Lipzen A."/>
            <person name="Riley R."/>
            <person name="Grigoriev I.V."/>
            <person name="Nagy L.G."/>
        </authorList>
    </citation>
    <scope>NUCLEOTIDE SEQUENCE [LARGE SCALE GENOMIC DNA]</scope>
    <source>
        <strain evidence="2 3">NL-1724</strain>
    </source>
</reference>
<feature type="compositionally biased region" description="Basic and acidic residues" evidence="1">
    <location>
        <begin position="7"/>
        <end position="22"/>
    </location>
</feature>
<dbReference type="AlphaFoldDB" id="A0A550CXN1"/>
<organism evidence="2 3">
    <name type="scientific">Schizophyllum amplum</name>
    <dbReference type="NCBI Taxonomy" id="97359"/>
    <lineage>
        <taxon>Eukaryota</taxon>
        <taxon>Fungi</taxon>
        <taxon>Dikarya</taxon>
        <taxon>Basidiomycota</taxon>
        <taxon>Agaricomycotina</taxon>
        <taxon>Agaricomycetes</taxon>
        <taxon>Agaricomycetidae</taxon>
        <taxon>Agaricales</taxon>
        <taxon>Schizophyllaceae</taxon>
        <taxon>Schizophyllum</taxon>
    </lineage>
</organism>
<protein>
    <submittedName>
        <fullName evidence="2">Uncharacterized protein</fullName>
    </submittedName>
</protein>
<evidence type="ECO:0000256" key="1">
    <source>
        <dbReference type="SAM" id="MobiDB-lite"/>
    </source>
</evidence>
<name>A0A550CXN1_9AGAR</name>
<sequence>MPQGHNSFEDLDKGSDKGGRFRFPDGLPGKLVCEAHDDQFQDECHAILAEASGEDVTVRFGQNYIGLQQIGLPVPKGDATEWAVREISMTPL</sequence>
<feature type="region of interest" description="Disordered" evidence="1">
    <location>
        <begin position="1"/>
        <end position="22"/>
    </location>
</feature>
<comment type="caution">
    <text evidence="2">The sequence shown here is derived from an EMBL/GenBank/DDBJ whole genome shotgun (WGS) entry which is preliminary data.</text>
</comment>
<proteinExistence type="predicted"/>
<accession>A0A550CXN1</accession>
<gene>
    <name evidence="2" type="ORF">BD626DRAFT_563285</name>
</gene>
<dbReference type="Proteomes" id="UP000320762">
    <property type="component" value="Unassembled WGS sequence"/>
</dbReference>
<keyword evidence="3" id="KW-1185">Reference proteome</keyword>